<feature type="domain" description="Peptidase M61 catalytic" evidence="1">
    <location>
        <begin position="201"/>
        <end position="298"/>
    </location>
</feature>
<organism evidence="2">
    <name type="scientific">Myxococcus fulvus</name>
    <dbReference type="NCBI Taxonomy" id="33"/>
    <lineage>
        <taxon>Bacteria</taxon>
        <taxon>Pseudomonadati</taxon>
        <taxon>Myxococcota</taxon>
        <taxon>Myxococcia</taxon>
        <taxon>Myxococcales</taxon>
        <taxon>Cystobacterineae</taxon>
        <taxon>Myxococcaceae</taxon>
        <taxon>Myxococcus</taxon>
    </lineage>
</organism>
<dbReference type="Gene3D" id="1.10.390.10">
    <property type="entry name" value="Neutral Protease Domain 2"/>
    <property type="match status" value="1"/>
</dbReference>
<sequence>MDGVKVSAGGDARERKVFPRPDGRVSLRYVLSFDPRGLDGVSFGPNVGPGHFHVAGCQWLLRLGDAEARRRYVIQVEDAPAGWKLYSSLGGDALRTETTASYEDLTSSALGGGSGGFHRFEVRGKSVSLFVDGAFDVPRQQLFTALERIITSQREWFQEDGPDYFHVALRPRSGIIAGVALDHAFICFAKRESRPTELHLLFAHEMFHAWLPGKLRIEPPKGEPELRHEWFSEGFTEYFARRLLVDARLLPEEALAELFNQDLINLADNPHRAETYEQVVKASRMQAYTSAYKKLAYYRGALMALDWDARLRAQGSGASLGKLLRELHALAAGRGGELSEDAFFDVLAAHGLEGRGDFERHILRGEPITVAPEALGPAFVPRARDVASFDPGLSLEQTFKARVLKGVIPGGPAYEAGLREGMKWVSARNSSRFVNGWRADLPLEIIVEVEGQPRRFAFFPRGPVRTLMLFQPRTPPGEQTGSSKGPKP</sequence>
<feature type="binding site" evidence="3">
    <location>
        <position position="233"/>
    </location>
    <ligand>
        <name>Zn(2+)</name>
        <dbReference type="ChEBI" id="CHEBI:29105"/>
    </ligand>
</feature>
<feature type="binding site" evidence="3">
    <location>
        <position position="204"/>
    </location>
    <ligand>
        <name>Zn(2+)</name>
        <dbReference type="ChEBI" id="CHEBI:29105"/>
    </ligand>
</feature>
<dbReference type="AlphaFoldDB" id="A0AA82WNZ3"/>
<dbReference type="PDB" id="7XYO">
    <property type="method" value="X-ray"/>
    <property type="resolution" value="2.70 A"/>
    <property type="chains" value="A/B=1-488"/>
</dbReference>
<dbReference type="InterPro" id="IPR027268">
    <property type="entry name" value="Peptidase_M4/M1_CTD_sf"/>
</dbReference>
<feature type="binding site" evidence="3">
    <location>
        <position position="205"/>
    </location>
    <ligand>
        <name>Zn(2+)</name>
        <dbReference type="ChEBI" id="CHEBI:29105"/>
    </ligand>
</feature>
<accession>A0AA82WNZ3</accession>
<keyword evidence="3" id="KW-0862">Zinc</keyword>
<evidence type="ECO:0007829" key="3">
    <source>
        <dbReference type="PDB" id="7XYO"/>
    </source>
</evidence>
<name>A0AA82WNZ3_MYXFU</name>
<dbReference type="Pfam" id="PF05299">
    <property type="entry name" value="Peptidase_M61"/>
    <property type="match status" value="1"/>
</dbReference>
<evidence type="ECO:0000259" key="1">
    <source>
        <dbReference type="Pfam" id="PF05299"/>
    </source>
</evidence>
<reference evidence="3" key="1">
    <citation type="journal article" date="2023" name="J. Am. Chem. Soc.">
        <title>Discovery and Characterization of a Myxobacterial Lanthipeptide with Unique Biosynthetic Features and Anti-inflammatory Activity.</title>
        <authorList>
            <person name="Wang X."/>
            <person name="Chen X."/>
            <person name="Wang Z.J."/>
            <person name="Zhuang M."/>
            <person name="Zhong L."/>
            <person name="Fu C."/>
            <person name="Garcia R."/>
            <person name="Muller R."/>
            <person name="Zhang Y."/>
            <person name="Yan J."/>
            <person name="Wu D."/>
            <person name="Huo L."/>
        </authorList>
    </citation>
    <scope>X-RAY CRYSTALLOGRAPHY (2.70 ANGSTROMS) IN COMPLEX WITH ZN(2+)</scope>
</reference>
<dbReference type="SMR" id="A0AA82WNZ3"/>
<keyword evidence="3" id="KW-0002">3D-structure</keyword>
<feature type="binding site" evidence="3">
    <location>
        <position position="208"/>
    </location>
    <ligand>
        <name>Zn(2+)</name>
        <dbReference type="ChEBI" id="CHEBI:29105"/>
    </ligand>
</feature>
<keyword evidence="3" id="KW-0479">Metal-binding</keyword>
<dbReference type="GO" id="GO:0046872">
    <property type="term" value="F:metal ion binding"/>
    <property type="evidence" value="ECO:0007669"/>
    <property type="project" value="UniProtKB-KW"/>
</dbReference>
<evidence type="ECO:0000313" key="2">
    <source>
        <dbReference type="PDB" id="7XYO"/>
    </source>
</evidence>
<proteinExistence type="evidence at protein level"/>
<dbReference type="InterPro" id="IPR007963">
    <property type="entry name" value="Peptidase_M61_catalytic"/>
</dbReference>
<dbReference type="SUPFAM" id="SSF55486">
    <property type="entry name" value="Metalloproteases ('zincins'), catalytic domain"/>
    <property type="match status" value="1"/>
</dbReference>
<protein>
    <submittedName>
        <fullName evidence="2">Aminopeptidase M61</fullName>
    </submittedName>
</protein>